<evidence type="ECO:0000256" key="4">
    <source>
        <dbReference type="SAM" id="Phobius"/>
    </source>
</evidence>
<feature type="transmembrane region" description="Helical" evidence="4">
    <location>
        <begin position="205"/>
        <end position="224"/>
    </location>
</feature>
<evidence type="ECO:0000313" key="7">
    <source>
        <dbReference type="Proteomes" id="UP000325433"/>
    </source>
</evidence>
<feature type="domain" description="Major facilitator superfamily (MFS) profile" evidence="5">
    <location>
        <begin position="76"/>
        <end position="479"/>
    </location>
</feature>
<feature type="transmembrane region" description="Helical" evidence="4">
    <location>
        <begin position="79"/>
        <end position="98"/>
    </location>
</feature>
<feature type="region of interest" description="Disordered" evidence="3">
    <location>
        <begin position="263"/>
        <end position="291"/>
    </location>
</feature>
<keyword evidence="4" id="KW-0812">Transmembrane</keyword>
<dbReference type="CDD" id="cd17352">
    <property type="entry name" value="MFS_MCT_SLC16"/>
    <property type="match status" value="1"/>
</dbReference>
<feature type="transmembrane region" description="Helical" evidence="4">
    <location>
        <begin position="423"/>
        <end position="442"/>
    </location>
</feature>
<dbReference type="Proteomes" id="UP000325433">
    <property type="component" value="Unassembled WGS sequence"/>
</dbReference>
<feature type="transmembrane region" description="Helical" evidence="4">
    <location>
        <begin position="20"/>
        <end position="44"/>
    </location>
</feature>
<name>A0A5N6VG89_9EURO</name>
<feature type="transmembrane region" description="Helical" evidence="4">
    <location>
        <begin position="118"/>
        <end position="140"/>
    </location>
</feature>
<evidence type="ECO:0000256" key="1">
    <source>
        <dbReference type="ARBA" id="ARBA00004141"/>
    </source>
</evidence>
<dbReference type="EMBL" id="ML738411">
    <property type="protein sequence ID" value="KAE8307298.1"/>
    <property type="molecule type" value="Genomic_DNA"/>
</dbReference>
<dbReference type="SUPFAM" id="SSF103473">
    <property type="entry name" value="MFS general substrate transporter"/>
    <property type="match status" value="1"/>
</dbReference>
<dbReference type="InterPro" id="IPR020846">
    <property type="entry name" value="MFS_dom"/>
</dbReference>
<dbReference type="AlphaFoldDB" id="A0A5N6VG89"/>
<keyword evidence="7" id="KW-1185">Reference proteome</keyword>
<feature type="transmembrane region" description="Helical" evidence="4">
    <location>
        <begin position="147"/>
        <end position="165"/>
    </location>
</feature>
<dbReference type="InterPro" id="IPR011701">
    <property type="entry name" value="MFS"/>
</dbReference>
<dbReference type="Gene3D" id="1.20.1250.20">
    <property type="entry name" value="MFS general substrate transporter like domains"/>
    <property type="match status" value="2"/>
</dbReference>
<evidence type="ECO:0000256" key="3">
    <source>
        <dbReference type="SAM" id="MobiDB-lite"/>
    </source>
</evidence>
<evidence type="ECO:0000313" key="6">
    <source>
        <dbReference type="EMBL" id="KAE8307298.1"/>
    </source>
</evidence>
<dbReference type="PANTHER" id="PTHR11360:SF250">
    <property type="entry name" value="MFS-TYPE TRANSPORTER AFUA_1G00970"/>
    <property type="match status" value="1"/>
</dbReference>
<dbReference type="GO" id="GO:0016020">
    <property type="term" value="C:membrane"/>
    <property type="evidence" value="ECO:0007669"/>
    <property type="project" value="UniProtKB-SubCell"/>
</dbReference>
<feature type="compositionally biased region" description="Basic and acidic residues" evidence="3">
    <location>
        <begin position="264"/>
        <end position="288"/>
    </location>
</feature>
<accession>A0A5N6VG89</accession>
<sequence length="484" mass="51937">MEVEESPWRMSGACPIWEYIWLTASVTFLCCCCCFSKAFLLLLLSSVNSDLRSFMMSATVASTEANAATPKEFTLRSTIALIGAFMALFCTLGFQNAFGVFQAFYHATILRDHSEFDIAWIGSLLTFMIFFFAAPAGILVDRVGPTPLLTFGAIATILATFMISLCKELYQFLLAQGILLGIGNAFLLCPAMATVTRLFDRHRGAANGIMIAGSSIGGIIWPVMLDQLLNKDGVSFGWTFRIVGFVVLPLCFFMVATIRPPPKTPHDSDREGIEPSRGELSSDHKAQDAEGPASVIRNPTFLILCAGLSVATFGLFSPLFFISTYATEQGLSVSLAFYLVSMLNGASMVGRVSTGFLADRYGNFNLCFLTIASSGLIAMCWTKATNTVGIIFFALAYGYTSGAMFSLQTPCAAQLSTPETRGAAVGILFVAPAIPGLVGTPISGRLLKHGYLALSMYSGAALLAGAGLVLIARLRQNTKLMAKV</sequence>
<dbReference type="PANTHER" id="PTHR11360">
    <property type="entry name" value="MONOCARBOXYLATE TRANSPORTER"/>
    <property type="match status" value="1"/>
</dbReference>
<comment type="similarity">
    <text evidence="2">Belongs to the major facilitator superfamily. Monocarboxylate porter (TC 2.A.1.13) family.</text>
</comment>
<feature type="transmembrane region" description="Helical" evidence="4">
    <location>
        <begin position="335"/>
        <end position="352"/>
    </location>
</feature>
<reference evidence="7" key="1">
    <citation type="submission" date="2019-04" db="EMBL/GenBank/DDBJ databases">
        <title>Friends and foes A comparative genomics studyof 23 Aspergillus species from section Flavi.</title>
        <authorList>
            <consortium name="DOE Joint Genome Institute"/>
            <person name="Kjaerbolling I."/>
            <person name="Vesth T."/>
            <person name="Frisvad J.C."/>
            <person name="Nybo J.L."/>
            <person name="Theobald S."/>
            <person name="Kildgaard S."/>
            <person name="Isbrandt T."/>
            <person name="Kuo A."/>
            <person name="Sato A."/>
            <person name="Lyhne E.K."/>
            <person name="Kogle M.E."/>
            <person name="Wiebenga A."/>
            <person name="Kun R.S."/>
            <person name="Lubbers R.J."/>
            <person name="Makela M.R."/>
            <person name="Barry K."/>
            <person name="Chovatia M."/>
            <person name="Clum A."/>
            <person name="Daum C."/>
            <person name="Haridas S."/>
            <person name="He G."/>
            <person name="LaButti K."/>
            <person name="Lipzen A."/>
            <person name="Mondo S."/>
            <person name="Riley R."/>
            <person name="Salamov A."/>
            <person name="Simmons B.A."/>
            <person name="Magnuson J.K."/>
            <person name="Henrissat B."/>
            <person name="Mortensen U.H."/>
            <person name="Larsen T.O."/>
            <person name="Devries R.P."/>
            <person name="Grigoriev I.V."/>
            <person name="Machida M."/>
            <person name="Baker S.E."/>
            <person name="Andersen M.R."/>
        </authorList>
    </citation>
    <scope>NUCLEOTIDE SEQUENCE [LARGE SCALE GENOMIC DNA]</scope>
    <source>
        <strain evidence="7">CBS 130015</strain>
    </source>
</reference>
<dbReference type="InterPro" id="IPR050327">
    <property type="entry name" value="Proton-linked_MCT"/>
</dbReference>
<gene>
    <name evidence="6" type="ORF">BDV41DRAFT_555296</name>
</gene>
<feature type="transmembrane region" description="Helical" evidence="4">
    <location>
        <begin position="236"/>
        <end position="258"/>
    </location>
</feature>
<comment type="subcellular location">
    <subcellularLocation>
        <location evidence="1">Membrane</location>
        <topology evidence="1">Multi-pass membrane protein</topology>
    </subcellularLocation>
</comment>
<evidence type="ECO:0000259" key="5">
    <source>
        <dbReference type="PROSITE" id="PS50850"/>
    </source>
</evidence>
<feature type="transmembrane region" description="Helical" evidence="4">
    <location>
        <begin position="364"/>
        <end position="384"/>
    </location>
</feature>
<feature type="transmembrane region" description="Helical" evidence="4">
    <location>
        <begin position="301"/>
        <end position="323"/>
    </location>
</feature>
<evidence type="ECO:0000256" key="2">
    <source>
        <dbReference type="ARBA" id="ARBA00006727"/>
    </source>
</evidence>
<keyword evidence="4" id="KW-1133">Transmembrane helix</keyword>
<dbReference type="GO" id="GO:0022857">
    <property type="term" value="F:transmembrane transporter activity"/>
    <property type="evidence" value="ECO:0007669"/>
    <property type="project" value="InterPro"/>
</dbReference>
<proteinExistence type="inferred from homology"/>
<feature type="transmembrane region" description="Helical" evidence="4">
    <location>
        <begin position="390"/>
        <end position="411"/>
    </location>
</feature>
<dbReference type="PROSITE" id="PS50850">
    <property type="entry name" value="MFS"/>
    <property type="match status" value="1"/>
</dbReference>
<protein>
    <submittedName>
        <fullName evidence="6">Major facilitator superfamily domain-containing protein</fullName>
    </submittedName>
</protein>
<feature type="transmembrane region" description="Helical" evidence="4">
    <location>
        <begin position="171"/>
        <end position="193"/>
    </location>
</feature>
<dbReference type="InterPro" id="IPR036259">
    <property type="entry name" value="MFS_trans_sf"/>
</dbReference>
<organism evidence="6 7">
    <name type="scientific">Aspergillus transmontanensis</name>
    <dbReference type="NCBI Taxonomy" id="1034304"/>
    <lineage>
        <taxon>Eukaryota</taxon>
        <taxon>Fungi</taxon>
        <taxon>Dikarya</taxon>
        <taxon>Ascomycota</taxon>
        <taxon>Pezizomycotina</taxon>
        <taxon>Eurotiomycetes</taxon>
        <taxon>Eurotiomycetidae</taxon>
        <taxon>Eurotiales</taxon>
        <taxon>Aspergillaceae</taxon>
        <taxon>Aspergillus</taxon>
        <taxon>Aspergillus subgen. Circumdati</taxon>
    </lineage>
</organism>
<feature type="transmembrane region" description="Helical" evidence="4">
    <location>
        <begin position="454"/>
        <end position="474"/>
    </location>
</feature>
<dbReference type="Pfam" id="PF07690">
    <property type="entry name" value="MFS_1"/>
    <property type="match status" value="1"/>
</dbReference>
<keyword evidence="4" id="KW-0472">Membrane</keyword>